<evidence type="ECO:0000313" key="1">
    <source>
        <dbReference type="EMBL" id="AET33139.1"/>
    </source>
</evidence>
<dbReference type="STRING" id="1104324.P186_1729"/>
<keyword evidence="2" id="KW-1185">Reference proteome</keyword>
<dbReference type="BioCyc" id="PSP1104324:GJSN-1694-MONOMER"/>
<organism evidence="1 2">
    <name type="scientific">Pyrobaculum ferrireducens</name>
    <dbReference type="NCBI Taxonomy" id="1104324"/>
    <lineage>
        <taxon>Archaea</taxon>
        <taxon>Thermoproteota</taxon>
        <taxon>Thermoprotei</taxon>
        <taxon>Thermoproteales</taxon>
        <taxon>Thermoproteaceae</taxon>
        <taxon>Pyrobaculum</taxon>
    </lineage>
</organism>
<reference evidence="1 2" key="1">
    <citation type="journal article" date="2012" name="J. Bacteriol.">
        <title>Complete genome sequence of strain 1860, a crenarchaeon of the genus pyrobaculum able to grow with various electron acceptors.</title>
        <authorList>
            <person name="Mardanov A.V."/>
            <person name="Gumerov V.M."/>
            <person name="Slobodkina G.B."/>
            <person name="Beletsky A.V."/>
            <person name="Bonch-Osmolovskaya E.A."/>
            <person name="Ravin N.V."/>
            <person name="Skryabin K.G."/>
        </authorList>
    </citation>
    <scope>NUCLEOTIDE SEQUENCE [LARGE SCALE GENOMIC DNA]</scope>
    <source>
        <strain evidence="1 2">1860</strain>
    </source>
</reference>
<proteinExistence type="predicted"/>
<dbReference type="KEGG" id="pyr:P186_1729"/>
<sequence>MLTSATEKYGASEPGVEDAAALDRGWHLCWEYRISTANLTYTSRATINCINPLKRIARKRYIIGRLFAKLYNKYAVLFLPKFCIQCKLSIHARIRRFTRL</sequence>
<evidence type="ECO:0000313" key="2">
    <source>
        <dbReference type="Proteomes" id="UP000005867"/>
    </source>
</evidence>
<gene>
    <name evidence="1" type="ORF">P186_1729</name>
</gene>
<dbReference type="EMBL" id="CP003098">
    <property type="protein sequence ID" value="AET33139.1"/>
    <property type="molecule type" value="Genomic_DNA"/>
</dbReference>
<protein>
    <submittedName>
        <fullName evidence="1">Uncharacterized protein</fullName>
    </submittedName>
</protein>
<dbReference type="HOGENOM" id="CLU_2299454_0_0_2"/>
<dbReference type="AlphaFoldDB" id="G7VGN9"/>
<name>G7VGN9_9CREN</name>
<dbReference type="Proteomes" id="UP000005867">
    <property type="component" value="Chromosome"/>
</dbReference>
<accession>G7VGN9</accession>